<dbReference type="EMBL" id="JAANQT010000344">
    <property type="protein sequence ID" value="KAG1311845.1"/>
    <property type="molecule type" value="Genomic_DNA"/>
</dbReference>
<comment type="similarity">
    <text evidence="2">Belongs to the BORCS7 family.</text>
</comment>
<dbReference type="Pfam" id="PF16088">
    <property type="entry name" value="BORCS7"/>
    <property type="match status" value="1"/>
</dbReference>
<evidence type="ECO:0000256" key="3">
    <source>
        <dbReference type="ARBA" id="ARBA00022295"/>
    </source>
</evidence>
<comment type="caution">
    <text evidence="6">The sequence shown here is derived from an EMBL/GenBank/DDBJ whole genome shotgun (WGS) entry which is preliminary data.</text>
</comment>
<name>A0A9P6XEA4_RHIOR</name>
<gene>
    <name evidence="6" type="ORF">G6F64_003503</name>
</gene>
<protein>
    <recommendedName>
        <fullName evidence="3">BLOC-1-related complex subunit 7</fullName>
    </recommendedName>
</protein>
<accession>A0A9P6XEA4</accession>
<organism evidence="6 7">
    <name type="scientific">Rhizopus oryzae</name>
    <name type="common">Mucormycosis agent</name>
    <name type="synonym">Rhizopus arrhizus var. delemar</name>
    <dbReference type="NCBI Taxonomy" id="64495"/>
    <lineage>
        <taxon>Eukaryota</taxon>
        <taxon>Fungi</taxon>
        <taxon>Fungi incertae sedis</taxon>
        <taxon>Mucoromycota</taxon>
        <taxon>Mucoromycotina</taxon>
        <taxon>Mucoromycetes</taxon>
        <taxon>Mucorales</taxon>
        <taxon>Mucorineae</taxon>
        <taxon>Rhizopodaceae</taxon>
        <taxon>Rhizopus</taxon>
    </lineage>
</organism>
<dbReference type="Proteomes" id="UP000716291">
    <property type="component" value="Unassembled WGS sequence"/>
</dbReference>
<evidence type="ECO:0000256" key="5">
    <source>
        <dbReference type="ARBA" id="ARBA00023228"/>
    </source>
</evidence>
<evidence type="ECO:0000313" key="7">
    <source>
        <dbReference type="Proteomes" id="UP000716291"/>
    </source>
</evidence>
<reference evidence="6" key="1">
    <citation type="journal article" date="2020" name="Microb. Genom.">
        <title>Genetic diversity of clinical and environmental Mucorales isolates obtained from an investigation of mucormycosis cases among solid organ transplant recipients.</title>
        <authorList>
            <person name="Nguyen M.H."/>
            <person name="Kaul D."/>
            <person name="Muto C."/>
            <person name="Cheng S.J."/>
            <person name="Richter R.A."/>
            <person name="Bruno V.M."/>
            <person name="Liu G."/>
            <person name="Beyhan S."/>
            <person name="Sundermann A.J."/>
            <person name="Mounaud S."/>
            <person name="Pasculle A.W."/>
            <person name="Nierman W.C."/>
            <person name="Driscoll E."/>
            <person name="Cumbie R."/>
            <person name="Clancy C.J."/>
            <person name="Dupont C.L."/>
        </authorList>
    </citation>
    <scope>NUCLEOTIDE SEQUENCE</scope>
    <source>
        <strain evidence="6">GL11</strain>
    </source>
</reference>
<dbReference type="AlphaFoldDB" id="A0A9P6XEA4"/>
<keyword evidence="5" id="KW-0458">Lysosome</keyword>
<evidence type="ECO:0000256" key="2">
    <source>
        <dbReference type="ARBA" id="ARBA00005433"/>
    </source>
</evidence>
<evidence type="ECO:0000313" key="6">
    <source>
        <dbReference type="EMBL" id="KAG1311845.1"/>
    </source>
</evidence>
<evidence type="ECO:0000256" key="1">
    <source>
        <dbReference type="ARBA" id="ARBA00004656"/>
    </source>
</evidence>
<evidence type="ECO:0000256" key="4">
    <source>
        <dbReference type="ARBA" id="ARBA00023136"/>
    </source>
</evidence>
<proteinExistence type="inferred from homology"/>
<keyword evidence="4" id="KW-0472">Membrane</keyword>
<dbReference type="InterPro" id="IPR032143">
    <property type="entry name" value="BORCS7"/>
</dbReference>
<comment type="subcellular location">
    <subcellularLocation>
        <location evidence="1">Lysosome membrane</location>
    </subcellularLocation>
</comment>
<sequence length="108" mass="12665">MQTKELFQATKQERHSRVDKAYEDWSHVLKQTVRTAACHEDMEGTIRSFVYVDTLSKNTKASLERANKALDLLLETKSDLSTHFKMLDEIQQMLDTEHIMKETMNFNN</sequence>
<keyword evidence="7" id="KW-1185">Reference proteome</keyword>
<dbReference type="OrthoDB" id="2379870at2759"/>